<organism evidence="2 3">
    <name type="scientific">Heligmosomoides polygyrus</name>
    <name type="common">Parasitic roundworm</name>
    <dbReference type="NCBI Taxonomy" id="6339"/>
    <lineage>
        <taxon>Eukaryota</taxon>
        <taxon>Metazoa</taxon>
        <taxon>Ecdysozoa</taxon>
        <taxon>Nematoda</taxon>
        <taxon>Chromadorea</taxon>
        <taxon>Rhabditida</taxon>
        <taxon>Rhabditina</taxon>
        <taxon>Rhabditomorpha</taxon>
        <taxon>Strongyloidea</taxon>
        <taxon>Heligmosomidae</taxon>
        <taxon>Heligmosomoides</taxon>
    </lineage>
</organism>
<dbReference type="SUPFAM" id="SSF47473">
    <property type="entry name" value="EF-hand"/>
    <property type="match status" value="1"/>
</dbReference>
<name>A0A183FBK2_HELPZ</name>
<protein>
    <submittedName>
        <fullName evidence="3">DUF4148 domain-containing protein</fullName>
    </submittedName>
</protein>
<proteinExistence type="predicted"/>
<evidence type="ECO:0000313" key="3">
    <source>
        <dbReference type="WBParaSite" id="HPBE_0000354401-mRNA-1"/>
    </source>
</evidence>
<gene>
    <name evidence="1" type="ORF">HPBE_LOCUS3545</name>
</gene>
<dbReference type="OrthoDB" id="2015333at2759"/>
<dbReference type="InterPro" id="IPR011992">
    <property type="entry name" value="EF-hand-dom_pair"/>
</dbReference>
<dbReference type="Proteomes" id="UP000050761">
    <property type="component" value="Unassembled WGS sequence"/>
</dbReference>
<dbReference type="EMBL" id="UZAH01010264">
    <property type="protein sequence ID" value="VDO36845.1"/>
    <property type="molecule type" value="Genomic_DNA"/>
</dbReference>
<reference evidence="1 2" key="1">
    <citation type="submission" date="2018-11" db="EMBL/GenBank/DDBJ databases">
        <authorList>
            <consortium name="Pathogen Informatics"/>
        </authorList>
    </citation>
    <scope>NUCLEOTIDE SEQUENCE [LARGE SCALE GENOMIC DNA]</scope>
</reference>
<evidence type="ECO:0000313" key="2">
    <source>
        <dbReference type="Proteomes" id="UP000050761"/>
    </source>
</evidence>
<keyword evidence="2" id="KW-1185">Reference proteome</keyword>
<dbReference type="AlphaFoldDB" id="A0A183FBK2"/>
<sequence>MNAANPWEVSVAEHQANSAQFASLYPQQGRIDGNTARNVLMKSNLPPQILAQV</sequence>
<dbReference type="Gene3D" id="1.10.238.10">
    <property type="entry name" value="EF-hand"/>
    <property type="match status" value="1"/>
</dbReference>
<accession>A0A183FBK2</accession>
<evidence type="ECO:0000313" key="1">
    <source>
        <dbReference type="EMBL" id="VDO36845.1"/>
    </source>
</evidence>
<dbReference type="WBParaSite" id="HPBE_0000354401-mRNA-1">
    <property type="protein sequence ID" value="HPBE_0000354401-mRNA-1"/>
    <property type="gene ID" value="HPBE_0000354401"/>
</dbReference>
<reference evidence="3" key="2">
    <citation type="submission" date="2019-09" db="UniProtKB">
        <authorList>
            <consortium name="WormBaseParasite"/>
        </authorList>
    </citation>
    <scope>IDENTIFICATION</scope>
</reference>
<accession>A0A3P7YI69</accession>